<comment type="caution">
    <text evidence="1">The sequence shown here is derived from an EMBL/GenBank/DDBJ whole genome shotgun (WGS) entry which is preliminary data.</text>
</comment>
<evidence type="ECO:0008006" key="3">
    <source>
        <dbReference type="Google" id="ProtNLM"/>
    </source>
</evidence>
<name>A0A9W4XMZ5_9ASCO</name>
<gene>
    <name evidence="1" type="ORF">CANVERA_P4387</name>
</gene>
<accession>A0A9W4XMZ5</accession>
<sequence>MSLDANFEFKSTINDSNIISQVYLLCGSQWSGPLGADNFSKICTSNHLNYLEQGGISETFCIIEKSSNKVIASTIIKHQKSLFKPADKSHAISSVPDPSSFGIKHITSLLVSFVFVDEKYRSKGLARQVVSKAIESTESNIIKKHLDLGDDNFKKMCIDETTGHVDPQLANYYLSKEYVWYLYSGVNTYYERFGFKSYPLDFYKIPTGLLSEGQEDIIKQLVENPDSHHGKHLKLLLSDNEEDLNIIKFILQTKELEILTELNKLLFHSDLQSDRRSSTSLTNMSTILSMSRLGSNHALSSITESNQPNIQGNARKSSAQNQTISKFSIKPDFLHYQWNSIMENGMAGSETAKKFSNIKGAILTNDLQQKSHYILWNCLKGEFFIIGMGEIQYQGNQSGNYRRRGSSFTGLNELGGYNFQDLDLLISAALYNAKNRGKVFNNVYISLNDLPDEIPDNIMQDFFINYLPFSSYASEEHKEAKKQENEKQEKEYRCELITDAAKQVGVLPMLKKFGSKSFEYELDWISNGMWCWG</sequence>
<protein>
    <recommendedName>
        <fullName evidence="3">N-acetyltransferase domain-containing protein</fullName>
    </recommendedName>
</protein>
<dbReference type="EMBL" id="CANTUO010000005">
    <property type="protein sequence ID" value="CAI5759875.1"/>
    <property type="molecule type" value="Genomic_DNA"/>
</dbReference>
<dbReference type="Proteomes" id="UP001152885">
    <property type="component" value="Unassembled WGS sequence"/>
</dbReference>
<reference evidence="1" key="1">
    <citation type="submission" date="2022-12" db="EMBL/GenBank/DDBJ databases">
        <authorList>
            <person name="Brejova B."/>
        </authorList>
    </citation>
    <scope>NUCLEOTIDE SEQUENCE</scope>
</reference>
<evidence type="ECO:0000313" key="1">
    <source>
        <dbReference type="EMBL" id="CAI5759875.1"/>
    </source>
</evidence>
<dbReference type="PANTHER" id="PTHR34815:SF2">
    <property type="entry name" value="N-ACETYLTRANSFERASE DOMAIN-CONTAINING PROTEIN"/>
    <property type="match status" value="1"/>
</dbReference>
<evidence type="ECO:0000313" key="2">
    <source>
        <dbReference type="Proteomes" id="UP001152885"/>
    </source>
</evidence>
<dbReference type="InterPro" id="IPR053013">
    <property type="entry name" value="LAT"/>
</dbReference>
<dbReference type="OrthoDB" id="2020070at2759"/>
<dbReference type="PANTHER" id="PTHR34815">
    <property type="entry name" value="LYSINE ACETYLTRANSFERASE"/>
    <property type="match status" value="1"/>
</dbReference>
<dbReference type="Gene3D" id="3.40.630.30">
    <property type="match status" value="1"/>
</dbReference>
<proteinExistence type="predicted"/>
<dbReference type="AlphaFoldDB" id="A0A9W4XMZ5"/>
<keyword evidence="2" id="KW-1185">Reference proteome</keyword>
<organism evidence="1 2">
    <name type="scientific">Candida verbasci</name>
    <dbReference type="NCBI Taxonomy" id="1227364"/>
    <lineage>
        <taxon>Eukaryota</taxon>
        <taxon>Fungi</taxon>
        <taxon>Dikarya</taxon>
        <taxon>Ascomycota</taxon>
        <taxon>Saccharomycotina</taxon>
        <taxon>Pichiomycetes</taxon>
        <taxon>Debaryomycetaceae</taxon>
        <taxon>Candida/Lodderomyces clade</taxon>
        <taxon>Candida</taxon>
    </lineage>
</organism>